<comment type="caution">
    <text evidence="4">The sequence shown here is derived from an EMBL/GenBank/DDBJ whole genome shotgun (WGS) entry which is preliminary data.</text>
</comment>
<organism evidence="4 5">
    <name type="scientific">Gluconacetobacter entanii</name>
    <dbReference type="NCBI Taxonomy" id="108528"/>
    <lineage>
        <taxon>Bacteria</taxon>
        <taxon>Pseudomonadati</taxon>
        <taxon>Pseudomonadota</taxon>
        <taxon>Alphaproteobacteria</taxon>
        <taxon>Acetobacterales</taxon>
        <taxon>Acetobacteraceae</taxon>
        <taxon>Gluconacetobacter</taxon>
    </lineage>
</organism>
<dbReference type="EC" id="3.5.99.6" evidence="2"/>
<dbReference type="GO" id="GO:0005975">
    <property type="term" value="P:carbohydrate metabolic process"/>
    <property type="evidence" value="ECO:0007669"/>
    <property type="project" value="InterPro"/>
</dbReference>
<dbReference type="InterPro" id="IPR037171">
    <property type="entry name" value="NagB/RpiA_transferase-like"/>
</dbReference>
<evidence type="ECO:0000256" key="1">
    <source>
        <dbReference type="ARBA" id="ARBA00022801"/>
    </source>
</evidence>
<protein>
    <recommendedName>
        <fullName evidence="2">Glucosamine-6-phosphate deaminase</fullName>
        <ecNumber evidence="2">3.5.99.6</ecNumber>
    </recommendedName>
</protein>
<dbReference type="GO" id="GO:0006043">
    <property type="term" value="P:glucosamine catabolic process"/>
    <property type="evidence" value="ECO:0007669"/>
    <property type="project" value="TreeGrafter"/>
</dbReference>
<gene>
    <name evidence="4" type="primary">nagB</name>
    <name evidence="4" type="ORF">CFR72_07705</name>
</gene>
<evidence type="ECO:0000313" key="5">
    <source>
        <dbReference type="Proteomes" id="UP000248301"/>
    </source>
</evidence>
<dbReference type="Pfam" id="PF01182">
    <property type="entry name" value="Glucosamine_iso"/>
    <property type="match status" value="1"/>
</dbReference>
<dbReference type="PANTHER" id="PTHR11280:SF5">
    <property type="entry name" value="GLUCOSAMINE-6-PHOSPHATE ISOMERASE"/>
    <property type="match status" value="1"/>
</dbReference>
<dbReference type="GO" id="GO:0005737">
    <property type="term" value="C:cytoplasm"/>
    <property type="evidence" value="ECO:0007669"/>
    <property type="project" value="TreeGrafter"/>
</dbReference>
<proteinExistence type="predicted"/>
<dbReference type="GO" id="GO:0006046">
    <property type="term" value="P:N-acetylglucosamine catabolic process"/>
    <property type="evidence" value="ECO:0007669"/>
    <property type="project" value="UniProtKB-UniRule"/>
</dbReference>
<dbReference type="EMBL" id="NKUF01000013">
    <property type="protein sequence ID" value="PYD63329.1"/>
    <property type="molecule type" value="Genomic_DNA"/>
</dbReference>
<dbReference type="Gene3D" id="3.40.50.1360">
    <property type="match status" value="1"/>
</dbReference>
<dbReference type="NCBIfam" id="TIGR00502">
    <property type="entry name" value="nagB"/>
    <property type="match status" value="1"/>
</dbReference>
<dbReference type="GO" id="GO:0042802">
    <property type="term" value="F:identical protein binding"/>
    <property type="evidence" value="ECO:0007669"/>
    <property type="project" value="TreeGrafter"/>
</dbReference>
<dbReference type="CDD" id="cd01399">
    <property type="entry name" value="GlcN6P_deaminase"/>
    <property type="match status" value="1"/>
</dbReference>
<dbReference type="OrthoDB" id="9791139at2"/>
<evidence type="ECO:0000256" key="2">
    <source>
        <dbReference type="NCBIfam" id="TIGR00502"/>
    </source>
</evidence>
<dbReference type="GO" id="GO:0004342">
    <property type="term" value="F:glucosamine-6-phosphate deaminase activity"/>
    <property type="evidence" value="ECO:0007669"/>
    <property type="project" value="UniProtKB-UniRule"/>
</dbReference>
<dbReference type="InterPro" id="IPR006148">
    <property type="entry name" value="Glc/Gal-6P_isomerase"/>
</dbReference>
<dbReference type="AlphaFoldDB" id="A0A318PSW7"/>
<keyword evidence="1" id="KW-0378">Hydrolase</keyword>
<feature type="domain" description="Glucosamine/galactosamine-6-phosphate isomerase" evidence="3">
    <location>
        <begin position="13"/>
        <end position="218"/>
    </location>
</feature>
<dbReference type="SUPFAM" id="SSF100950">
    <property type="entry name" value="NagB/RpiA/CoA transferase-like"/>
    <property type="match status" value="1"/>
</dbReference>
<reference evidence="4 5" key="1">
    <citation type="submission" date="2017-07" db="EMBL/GenBank/DDBJ databases">
        <title>A draft genome sequence of Gluconacetobacter entanii LTH 4560.</title>
        <authorList>
            <person name="Skraban J."/>
            <person name="Cleenwerck I."/>
            <person name="Vandamme P."/>
            <person name="Trcek J."/>
        </authorList>
    </citation>
    <scope>NUCLEOTIDE SEQUENCE [LARGE SCALE GENOMIC DNA]</scope>
    <source>
        <strain evidence="4 5">LTH 4560</strain>
    </source>
</reference>
<name>A0A318PSW7_9PROT</name>
<dbReference type="InterPro" id="IPR004547">
    <property type="entry name" value="Glucosamine6P_isomerase"/>
</dbReference>
<dbReference type="PANTHER" id="PTHR11280">
    <property type="entry name" value="GLUCOSAMINE-6-PHOSPHATE ISOMERASE"/>
    <property type="match status" value="1"/>
</dbReference>
<accession>A0A318PSW7</accession>
<sequence length="267" mass="28802">MENVMKVVICPTAERATALTARVIEQALRQKPDIALGLATGRTMEAVYGHLVRAHKEDGLDFSACRTFNLDEYAGIAPTSPHSYRTYMNAHLFSKVNVPLEATHVPDGMAPDMAAQCAAYEKAMRDSGGLGLQLLWLGENGHIGFNEPLSALTSRTRLVTLDPATRRQNVGMFDNDLEQVPHHAVTMGVGTIADARRTLMVVTGAAKAAILARVIEGPVTAGISATVLQMHADCLVIVDEAAAADLSCRPYIEYLMQHDPELKALLA</sequence>
<dbReference type="Proteomes" id="UP000248301">
    <property type="component" value="Unassembled WGS sequence"/>
</dbReference>
<dbReference type="GO" id="GO:0019262">
    <property type="term" value="P:N-acetylneuraminate catabolic process"/>
    <property type="evidence" value="ECO:0007669"/>
    <property type="project" value="TreeGrafter"/>
</dbReference>
<evidence type="ECO:0000313" key="4">
    <source>
        <dbReference type="EMBL" id="PYD63329.1"/>
    </source>
</evidence>
<evidence type="ECO:0000259" key="3">
    <source>
        <dbReference type="Pfam" id="PF01182"/>
    </source>
</evidence>